<dbReference type="AlphaFoldDB" id="A0A8E0VNL3"/>
<feature type="region of interest" description="Disordered" evidence="1">
    <location>
        <begin position="184"/>
        <end position="205"/>
    </location>
</feature>
<sequence>MLVVSHALCPYLSTVVPGVPMPPPINGSTSAAAPSPTKCPGPTATLADSPATPKPTFPAYSSPGNATKPQIPKVPKPTSGVNGVTVELVHPSDDLSLEELRAETGRYKKLLEAANAPPPPPVPTVPVTRPAIPPVIAPALMAPMAMPHGTPIMYSGVGHPLVPQVPIACAPGFIPPQAFGLHAAQPPLPPSTQMPPWSGMPPLRF</sequence>
<dbReference type="EMBL" id="LUCM01003451">
    <property type="protein sequence ID" value="KAA0195786.1"/>
    <property type="molecule type" value="Genomic_DNA"/>
</dbReference>
<evidence type="ECO:0000313" key="2">
    <source>
        <dbReference type="EMBL" id="KAA0195786.1"/>
    </source>
</evidence>
<name>A0A8E0VNL3_9TREM</name>
<reference evidence="2" key="1">
    <citation type="submission" date="2019-05" db="EMBL/GenBank/DDBJ databases">
        <title>Annotation for the trematode Fasciolopsis buski.</title>
        <authorList>
            <person name="Choi Y.-J."/>
        </authorList>
    </citation>
    <scope>NUCLEOTIDE SEQUENCE</scope>
    <source>
        <strain evidence="2">HT</strain>
        <tissue evidence="2">Whole worm</tissue>
    </source>
</reference>
<evidence type="ECO:0000256" key="1">
    <source>
        <dbReference type="SAM" id="MobiDB-lite"/>
    </source>
</evidence>
<gene>
    <name evidence="2" type="ORF">FBUS_04052</name>
</gene>
<comment type="caution">
    <text evidence="2">The sequence shown here is derived from an EMBL/GenBank/DDBJ whole genome shotgun (WGS) entry which is preliminary data.</text>
</comment>
<evidence type="ECO:0000313" key="3">
    <source>
        <dbReference type="Proteomes" id="UP000728185"/>
    </source>
</evidence>
<dbReference type="Proteomes" id="UP000728185">
    <property type="component" value="Unassembled WGS sequence"/>
</dbReference>
<dbReference type="OrthoDB" id="1306014at2759"/>
<protein>
    <submittedName>
        <fullName evidence="2">Zinc finger protein</fullName>
    </submittedName>
</protein>
<organism evidence="2 3">
    <name type="scientific">Fasciolopsis buskii</name>
    <dbReference type="NCBI Taxonomy" id="27845"/>
    <lineage>
        <taxon>Eukaryota</taxon>
        <taxon>Metazoa</taxon>
        <taxon>Spiralia</taxon>
        <taxon>Lophotrochozoa</taxon>
        <taxon>Platyhelminthes</taxon>
        <taxon>Trematoda</taxon>
        <taxon>Digenea</taxon>
        <taxon>Plagiorchiida</taxon>
        <taxon>Echinostomata</taxon>
        <taxon>Echinostomatoidea</taxon>
        <taxon>Fasciolidae</taxon>
        <taxon>Fasciolopsis</taxon>
    </lineage>
</organism>
<keyword evidence="3" id="KW-1185">Reference proteome</keyword>
<accession>A0A8E0VNL3</accession>
<proteinExistence type="predicted"/>
<feature type="region of interest" description="Disordered" evidence="1">
    <location>
        <begin position="27"/>
        <end position="79"/>
    </location>
</feature>